<proteinExistence type="predicted"/>
<protein>
    <submittedName>
        <fullName evidence="7">Transporter</fullName>
    </submittedName>
</protein>
<evidence type="ECO:0000256" key="4">
    <source>
        <dbReference type="ARBA" id="ARBA00022989"/>
    </source>
</evidence>
<evidence type="ECO:0000256" key="2">
    <source>
        <dbReference type="ARBA" id="ARBA00022475"/>
    </source>
</evidence>
<evidence type="ECO:0000313" key="7">
    <source>
        <dbReference type="EMBL" id="ATI41337.1"/>
    </source>
</evidence>
<name>A0A291LXG9_9RHOB</name>
<gene>
    <name evidence="7" type="ORF">CBW24_04510</name>
</gene>
<feature type="transmembrane region" description="Helical" evidence="6">
    <location>
        <begin position="74"/>
        <end position="91"/>
    </location>
</feature>
<dbReference type="KEGG" id="cmag:CBW24_04510"/>
<dbReference type="Pfam" id="PF01810">
    <property type="entry name" value="LysE"/>
    <property type="match status" value="1"/>
</dbReference>
<dbReference type="PANTHER" id="PTHR30086">
    <property type="entry name" value="ARGININE EXPORTER PROTEIN ARGO"/>
    <property type="match status" value="1"/>
</dbReference>
<evidence type="ECO:0000256" key="1">
    <source>
        <dbReference type="ARBA" id="ARBA00004651"/>
    </source>
</evidence>
<evidence type="ECO:0000313" key="8">
    <source>
        <dbReference type="Proteomes" id="UP000219050"/>
    </source>
</evidence>
<dbReference type="AlphaFoldDB" id="A0A291LXG9"/>
<keyword evidence="3 6" id="KW-0812">Transmembrane</keyword>
<comment type="subcellular location">
    <subcellularLocation>
        <location evidence="1">Cell membrane</location>
        <topology evidence="1">Multi-pass membrane protein</topology>
    </subcellularLocation>
</comment>
<keyword evidence="2" id="KW-1003">Cell membrane</keyword>
<keyword evidence="5 6" id="KW-0472">Membrane</keyword>
<evidence type="ECO:0000256" key="5">
    <source>
        <dbReference type="ARBA" id="ARBA00023136"/>
    </source>
</evidence>
<feature type="transmembrane region" description="Helical" evidence="6">
    <location>
        <begin position="43"/>
        <end position="67"/>
    </location>
</feature>
<dbReference type="OrthoDB" id="9804822at2"/>
<evidence type="ECO:0000256" key="6">
    <source>
        <dbReference type="SAM" id="Phobius"/>
    </source>
</evidence>
<dbReference type="GO" id="GO:0005886">
    <property type="term" value="C:plasma membrane"/>
    <property type="evidence" value="ECO:0007669"/>
    <property type="project" value="UniProtKB-SubCell"/>
</dbReference>
<evidence type="ECO:0000256" key="3">
    <source>
        <dbReference type="ARBA" id="ARBA00022692"/>
    </source>
</evidence>
<dbReference type="EMBL" id="CP021404">
    <property type="protein sequence ID" value="ATI41337.1"/>
    <property type="molecule type" value="Genomic_DNA"/>
</dbReference>
<accession>A0A291LXG9</accession>
<sequence>MTLTAFLAVWLLHLMAAVSPGPAVLMAARTGLTQGARTGVALALGLGIGAVFWAALALSGLAIVFELAPGLLRVLKLAGAAYLLWLAWHMWRDARTPFDATLPPGAAVPGFRAALWRGLMCQLSNPKPAVFFGAVFAGAIPPETGLGGRLLLLAVIFVNESVWNSFVSRVFSLDRMRRRYVGMKTTLDRFFGGFLAVLGVKLATG</sequence>
<keyword evidence="8" id="KW-1185">Reference proteome</keyword>
<dbReference type="PANTHER" id="PTHR30086:SF20">
    <property type="entry name" value="ARGININE EXPORTER PROTEIN ARGO-RELATED"/>
    <property type="match status" value="1"/>
</dbReference>
<organism evidence="7 8">
    <name type="scientific">Pacificitalea manganoxidans</name>
    <dbReference type="NCBI Taxonomy" id="1411902"/>
    <lineage>
        <taxon>Bacteria</taxon>
        <taxon>Pseudomonadati</taxon>
        <taxon>Pseudomonadota</taxon>
        <taxon>Alphaproteobacteria</taxon>
        <taxon>Rhodobacterales</taxon>
        <taxon>Paracoccaceae</taxon>
        <taxon>Pacificitalea</taxon>
    </lineage>
</organism>
<feature type="transmembrane region" description="Helical" evidence="6">
    <location>
        <begin position="146"/>
        <end position="166"/>
    </location>
</feature>
<keyword evidence="4 6" id="KW-1133">Transmembrane helix</keyword>
<dbReference type="GO" id="GO:0015171">
    <property type="term" value="F:amino acid transmembrane transporter activity"/>
    <property type="evidence" value="ECO:0007669"/>
    <property type="project" value="TreeGrafter"/>
</dbReference>
<dbReference type="InterPro" id="IPR001123">
    <property type="entry name" value="LeuE-type"/>
</dbReference>
<dbReference type="Proteomes" id="UP000219050">
    <property type="component" value="Chromosome"/>
</dbReference>
<reference evidence="7 8" key="1">
    <citation type="submission" date="2017-05" db="EMBL/GenBank/DDBJ databases">
        <title>Comparative genomic and metabolic analysis of manganese-oxidizing mechanisms in Celeribater manganoxidans DY25T: its adaption to the environment of polymetallic nodule.</title>
        <authorList>
            <person name="Wang X."/>
        </authorList>
    </citation>
    <scope>NUCLEOTIDE SEQUENCE [LARGE SCALE GENOMIC DNA]</scope>
    <source>
        <strain evidence="7 8">DY25</strain>
    </source>
</reference>
<dbReference type="RefSeq" id="WP_097372810.1">
    <property type="nucleotide sequence ID" value="NZ_CP021404.1"/>
</dbReference>